<name>A0ABU3BN14_9BACT</name>
<dbReference type="Proteomes" id="UP001267426">
    <property type="component" value="Unassembled WGS sequence"/>
</dbReference>
<protein>
    <submittedName>
        <fullName evidence="3">LapA family protein</fullName>
    </submittedName>
</protein>
<feature type="compositionally biased region" description="Basic and acidic residues" evidence="1">
    <location>
        <begin position="79"/>
        <end position="92"/>
    </location>
</feature>
<accession>A0ABU3BN14</accession>
<organism evidence="3 4">
    <name type="scientific">Rubrivirga litoralis</name>
    <dbReference type="NCBI Taxonomy" id="3075598"/>
    <lineage>
        <taxon>Bacteria</taxon>
        <taxon>Pseudomonadati</taxon>
        <taxon>Rhodothermota</taxon>
        <taxon>Rhodothermia</taxon>
        <taxon>Rhodothermales</taxon>
        <taxon>Rubricoccaceae</taxon>
        <taxon>Rubrivirga</taxon>
    </lineage>
</organism>
<keyword evidence="2" id="KW-0812">Transmembrane</keyword>
<evidence type="ECO:0000313" key="3">
    <source>
        <dbReference type="EMBL" id="MDT0630668.1"/>
    </source>
</evidence>
<feature type="region of interest" description="Disordered" evidence="1">
    <location>
        <begin position="79"/>
        <end position="134"/>
    </location>
</feature>
<feature type="compositionally biased region" description="Basic and acidic residues" evidence="1">
    <location>
        <begin position="112"/>
        <end position="134"/>
    </location>
</feature>
<evidence type="ECO:0000313" key="4">
    <source>
        <dbReference type="Proteomes" id="UP001267426"/>
    </source>
</evidence>
<keyword evidence="4" id="KW-1185">Reference proteome</keyword>
<sequence>MRFALALLLVFAVLGILLATRPENLQNDVALALPFTSITWVGPVLWMLAGWFGAGILVGYLIALPGRIGASRRARRVEKELGQTRTVKEKAVGHLNTPEPAPHPGAPTEADEMQRLADEVARRTETVKRDPPPA</sequence>
<dbReference type="RefSeq" id="WP_311661932.1">
    <property type="nucleotide sequence ID" value="NZ_JAVRHT010000003.1"/>
</dbReference>
<dbReference type="EMBL" id="JAVRHT010000003">
    <property type="protein sequence ID" value="MDT0630668.1"/>
    <property type="molecule type" value="Genomic_DNA"/>
</dbReference>
<feature type="transmembrane region" description="Helical" evidence="2">
    <location>
        <begin position="43"/>
        <end position="66"/>
    </location>
</feature>
<reference evidence="3 4" key="1">
    <citation type="submission" date="2023-09" db="EMBL/GenBank/DDBJ databases">
        <authorList>
            <person name="Rey-Velasco X."/>
        </authorList>
    </citation>
    <scope>NUCLEOTIDE SEQUENCE [LARGE SCALE GENOMIC DNA]</scope>
    <source>
        <strain evidence="3 4">F394</strain>
    </source>
</reference>
<gene>
    <name evidence="3" type="ORF">RM540_02815</name>
</gene>
<comment type="caution">
    <text evidence="3">The sequence shown here is derived from an EMBL/GenBank/DDBJ whole genome shotgun (WGS) entry which is preliminary data.</text>
</comment>
<proteinExistence type="predicted"/>
<keyword evidence="2" id="KW-1133">Transmembrane helix</keyword>
<evidence type="ECO:0000256" key="2">
    <source>
        <dbReference type="SAM" id="Phobius"/>
    </source>
</evidence>
<keyword evidence="2" id="KW-0472">Membrane</keyword>
<evidence type="ECO:0000256" key="1">
    <source>
        <dbReference type="SAM" id="MobiDB-lite"/>
    </source>
</evidence>